<name>X1IQ72_9ZZZZ</name>
<gene>
    <name evidence="1" type="ORF">S03H2_30911</name>
</gene>
<sequence length="70" mass="7754">MLVKIETYFDGEFWCARGIGEDIFTQANTLDELYQNISEAVSVHYGETDEPITILTLSEVKLAGAKAPIS</sequence>
<evidence type="ECO:0008006" key="2">
    <source>
        <dbReference type="Google" id="ProtNLM"/>
    </source>
</evidence>
<reference evidence="1" key="1">
    <citation type="journal article" date="2014" name="Front. Microbiol.">
        <title>High frequency of phylogenetically diverse reductive dehalogenase-homologous genes in deep subseafloor sedimentary metagenomes.</title>
        <authorList>
            <person name="Kawai M."/>
            <person name="Futagami T."/>
            <person name="Toyoda A."/>
            <person name="Takaki Y."/>
            <person name="Nishi S."/>
            <person name="Hori S."/>
            <person name="Arai W."/>
            <person name="Tsubouchi T."/>
            <person name="Morono Y."/>
            <person name="Uchiyama I."/>
            <person name="Ito T."/>
            <person name="Fujiyama A."/>
            <person name="Inagaki F."/>
            <person name="Takami H."/>
        </authorList>
    </citation>
    <scope>NUCLEOTIDE SEQUENCE</scope>
    <source>
        <strain evidence="1">Expedition CK06-06</strain>
    </source>
</reference>
<protein>
    <recommendedName>
        <fullName evidence="2">HicB-like antitoxin of toxin-antitoxin system domain-containing protein</fullName>
    </recommendedName>
</protein>
<accession>X1IQ72</accession>
<dbReference type="EMBL" id="BARU01018722">
    <property type="protein sequence ID" value="GAH59693.1"/>
    <property type="molecule type" value="Genomic_DNA"/>
</dbReference>
<comment type="caution">
    <text evidence="1">The sequence shown here is derived from an EMBL/GenBank/DDBJ whole genome shotgun (WGS) entry which is preliminary data.</text>
</comment>
<evidence type="ECO:0000313" key="1">
    <source>
        <dbReference type="EMBL" id="GAH59693.1"/>
    </source>
</evidence>
<organism evidence="1">
    <name type="scientific">marine sediment metagenome</name>
    <dbReference type="NCBI Taxonomy" id="412755"/>
    <lineage>
        <taxon>unclassified sequences</taxon>
        <taxon>metagenomes</taxon>
        <taxon>ecological metagenomes</taxon>
    </lineage>
</organism>
<proteinExistence type="predicted"/>
<dbReference type="AlphaFoldDB" id="X1IQ72"/>